<proteinExistence type="predicted"/>
<dbReference type="InterPro" id="IPR046150">
    <property type="entry name" value="DUF6152"/>
</dbReference>
<gene>
    <name evidence="1" type="ORF">FLO80_05215</name>
</gene>
<organism evidence="1 2">
    <name type="scientific">Aquicoccus porphyridii</name>
    <dbReference type="NCBI Taxonomy" id="1852029"/>
    <lineage>
        <taxon>Bacteria</taxon>
        <taxon>Pseudomonadati</taxon>
        <taxon>Pseudomonadota</taxon>
        <taxon>Alphaproteobacteria</taxon>
        <taxon>Rhodobacterales</taxon>
        <taxon>Paracoccaceae</taxon>
        <taxon>Aquicoccus</taxon>
    </lineage>
</organism>
<evidence type="ECO:0000313" key="2">
    <source>
        <dbReference type="Proteomes" id="UP000325291"/>
    </source>
</evidence>
<dbReference type="Proteomes" id="UP000325291">
    <property type="component" value="Unassembled WGS sequence"/>
</dbReference>
<dbReference type="RefSeq" id="WP_111362538.1">
    <property type="nucleotide sequence ID" value="NZ_VINQ01000003.1"/>
</dbReference>
<dbReference type="EMBL" id="VINQ01000003">
    <property type="protein sequence ID" value="KAA0917449.1"/>
    <property type="molecule type" value="Genomic_DNA"/>
</dbReference>
<comment type="caution">
    <text evidence="1">The sequence shown here is derived from an EMBL/GenBank/DDBJ whole genome shotgun (WGS) entry which is preliminary data.</text>
</comment>
<dbReference type="Pfam" id="PF19649">
    <property type="entry name" value="DUF6152"/>
    <property type="match status" value="1"/>
</dbReference>
<protein>
    <recommendedName>
        <fullName evidence="3">NirD/YgiW/YdeI family stress tolerance protein</fullName>
    </recommendedName>
</protein>
<dbReference type="AlphaFoldDB" id="A0A5A9ZK72"/>
<evidence type="ECO:0008006" key="3">
    <source>
        <dbReference type="Google" id="ProtNLM"/>
    </source>
</evidence>
<keyword evidence="2" id="KW-1185">Reference proteome</keyword>
<reference evidence="1 2" key="1">
    <citation type="submission" date="2019-07" db="EMBL/GenBank/DDBJ databases">
        <title>Aquicoccus porphyridii gen. nov., sp. nov., isolated from a small marine red alga, Porphyridium marinum.</title>
        <authorList>
            <person name="Liu L."/>
        </authorList>
    </citation>
    <scope>NUCLEOTIDE SEQUENCE [LARGE SCALE GENOMIC DNA]</scope>
    <source>
        <strain evidence="1 2">L1 8-17</strain>
    </source>
</reference>
<sequence length="121" mass="13563">MLTRRTLTFAILVGGFTTPVLAHHGWRWTSGDNIRLTGIIQSASLGNPHGVLQVDADGEVWQVEVGQPWRNERAGLTDDDFAEGREIVIEGEPSADVEERRLKAERIWFDGNLHELYPGRS</sequence>
<accession>A0A5A9ZK72</accession>
<name>A0A5A9ZK72_9RHOB</name>
<evidence type="ECO:0000313" key="1">
    <source>
        <dbReference type="EMBL" id="KAA0917449.1"/>
    </source>
</evidence>